<dbReference type="Proteomes" id="UP000612055">
    <property type="component" value="Unassembled WGS sequence"/>
</dbReference>
<gene>
    <name evidence="2" type="ORF">HYH03_007036</name>
</gene>
<evidence type="ECO:0000256" key="1">
    <source>
        <dbReference type="SAM" id="MobiDB-lite"/>
    </source>
</evidence>
<feature type="region of interest" description="Disordered" evidence="1">
    <location>
        <begin position="548"/>
        <end position="610"/>
    </location>
</feature>
<feature type="compositionally biased region" description="Acidic residues" evidence="1">
    <location>
        <begin position="50"/>
        <end position="59"/>
    </location>
</feature>
<feature type="region of interest" description="Disordered" evidence="1">
    <location>
        <begin position="16"/>
        <end position="62"/>
    </location>
</feature>
<dbReference type="EMBL" id="JAEHOE010000028">
    <property type="protein sequence ID" value="KAG2494793.1"/>
    <property type="molecule type" value="Genomic_DNA"/>
</dbReference>
<reference evidence="2" key="1">
    <citation type="journal article" date="2020" name="bioRxiv">
        <title>Comparative genomics of Chlamydomonas.</title>
        <authorList>
            <person name="Craig R.J."/>
            <person name="Hasan A.R."/>
            <person name="Ness R.W."/>
            <person name="Keightley P.D."/>
        </authorList>
    </citation>
    <scope>NUCLEOTIDE SEQUENCE</scope>
    <source>
        <strain evidence="2">CCAP 11/70</strain>
    </source>
</reference>
<evidence type="ECO:0000313" key="3">
    <source>
        <dbReference type="Proteomes" id="UP000612055"/>
    </source>
</evidence>
<sequence>MLGALQEVRRRQLVVGELLEESQRHQEERARERQERANARKARARREAADDSSEDEDKDADTVARVKAAVDLAAQRRSAAGRLSRPQLQALAHLRRCAPTATALSARGRRSGVGFILATASGAGGGGGGPATSAPPATPTPAVPARPRGGGWCKPLPWRQPVIAAAPAEAREALKGLKWGPYSWVAPQGNVKLALRLPDLPRAAPAFSLKGLWYHAVDAEKDPATYTQLSGPPDVWRCRAGATAAAFIAARQLVEAAALRCGGRFDEERAEEVEALVEVALDADEKRLERTLADLGLKDGLQAWCYCQALNAAELGRVLEHLRPGLVAASQPWAALTVMAAAAPASGRARDQGQPLKVLRAAVTGLLLLHGIPSAALEPWGGEGQGPEPLACAGVAMLRAYYEHKGRQYRAKYGEDASYADGPSPVLLHHVLCHGPIACLDEEGPPPRYAGDHLEWLVDQLSYRLHACVKEAQLMRACASQQAGLGACGPRASAAELQDLAQAVVDIHLNTVQECVRVLPTCSDDAAWFEEGLASPLLPELGRSEWDAEVAQMASSDDERGWSSEAGRGAEDRSQDGRRRRSDHSSPGDLGRVLRARSGSSASSSGSEAPTHAYDAQRCCLFDVLWQPAGGAVGPRSSTSGAGDDCGAATDSREDEEAWAAELPWLAWLDQEGLLEPVHDPGLVEPCLTSVLHSVEARAADIALCQNGAGSAPGGREDWLGRFLEEAVDQNRKLRRRMTLALVDAMKKDQGTAVWTLVTAPLMQGEPLPYSYAAAAAALRPGLLEEQPRTWGRLLASAELEQGTPAAVEAARFALLGLAAAPLAVGACASNLACCAAAGWLAAACLEDAAEQHTPPANEPAAGRKLDGWMEAAATAATVATCVELLSVLPSLAPADPAWTCAAHSSEAGAAASDPGPQGGGRRTRLARGIAHVARACRHPGTTFEVMVSLSGAVHTALERSSAEAAGSQKAAAAAQERQRWRETHVAALALSVLEPSAHRRLHSTAAGETDRGASVSSVRPGMAPPSPAAAVAARAPLCYGPSAGPGDRMAALLLVASCTPALRLTSLPKLRGPPPAQSVVAQGAAHTTLLLALLHQLTLIKDDGREYTNALVFLPELLDSGHRALEATGGGAGARSTAQVSAMAGSNSAVRILLKDIQVGCMPLSDGAHKDKYPWALMHCTIPRVTPTSAAAKPRAAHLKELRELLVDKRWGAVWVSGCGVEGVHGALLLAAEMRREMLQLGRDCCVVVVDQKYDKAEELEREARRQAEAEARQRRAKAPQQGVATAASDDEGGDARRIKDFADSLDDLLWKVCERRDLDSLPPLESDDAFARAMTLRARAMRRVESDLLGLLSDGPGGCGPLREGVLVQLRIMECAPGRPGELVLPDMRRHRAALEALRLGAALKRTAAKR</sequence>
<comment type="caution">
    <text evidence="2">The sequence shown here is derived from an EMBL/GenBank/DDBJ whole genome shotgun (WGS) entry which is preliminary data.</text>
</comment>
<proteinExistence type="predicted"/>
<protein>
    <submittedName>
        <fullName evidence="2">Uncharacterized protein</fullName>
    </submittedName>
</protein>
<feature type="region of interest" description="Disordered" evidence="1">
    <location>
        <begin position="1266"/>
        <end position="1293"/>
    </location>
</feature>
<feature type="compositionally biased region" description="Low complexity" evidence="1">
    <location>
        <begin position="596"/>
        <end position="607"/>
    </location>
</feature>
<keyword evidence="3" id="KW-1185">Reference proteome</keyword>
<feature type="compositionally biased region" description="Basic and acidic residues" evidence="1">
    <location>
        <begin position="557"/>
        <end position="577"/>
    </location>
</feature>
<feature type="region of interest" description="Disordered" evidence="1">
    <location>
        <begin position="1003"/>
        <end position="1022"/>
    </location>
</feature>
<accession>A0A835Y2N2</accession>
<feature type="compositionally biased region" description="Basic and acidic residues" evidence="1">
    <location>
        <begin position="21"/>
        <end position="38"/>
    </location>
</feature>
<name>A0A835Y2N2_9CHLO</name>
<dbReference type="OrthoDB" id="553279at2759"/>
<feature type="region of interest" description="Disordered" evidence="1">
    <location>
        <begin position="123"/>
        <end position="147"/>
    </location>
</feature>
<organism evidence="2 3">
    <name type="scientific">Edaphochlamys debaryana</name>
    <dbReference type="NCBI Taxonomy" id="47281"/>
    <lineage>
        <taxon>Eukaryota</taxon>
        <taxon>Viridiplantae</taxon>
        <taxon>Chlorophyta</taxon>
        <taxon>core chlorophytes</taxon>
        <taxon>Chlorophyceae</taxon>
        <taxon>CS clade</taxon>
        <taxon>Chlamydomonadales</taxon>
        <taxon>Chlamydomonadales incertae sedis</taxon>
        <taxon>Edaphochlamys</taxon>
    </lineage>
</organism>
<feature type="compositionally biased region" description="Basic and acidic residues" evidence="1">
    <location>
        <begin position="1266"/>
        <end position="1275"/>
    </location>
</feature>
<evidence type="ECO:0000313" key="2">
    <source>
        <dbReference type="EMBL" id="KAG2494793.1"/>
    </source>
</evidence>